<accession>A0A699THX7</accession>
<feature type="non-terminal residue" evidence="1">
    <location>
        <position position="171"/>
    </location>
</feature>
<proteinExistence type="predicted"/>
<protein>
    <submittedName>
        <fullName evidence="1">Uncharacterized protein</fullName>
    </submittedName>
</protein>
<feature type="non-terminal residue" evidence="1">
    <location>
        <position position="1"/>
    </location>
</feature>
<sequence>ILRDKIIYDLDKIPDLSQRSPHNCYKCGNPVYGHYCQGCALLQEKFKEDLFASCVENRILQNSFGPSNDNSNVANALQEPFVVNLDPGNNSSQSPPQISNHYCYGCGDPLEGIFCHQCTCKLCGNGAHYGYNCPLKVPIIPDSEPFNNQTIKELLPTVQSSDPKSDLVHNS</sequence>
<comment type="caution">
    <text evidence="1">The sequence shown here is derived from an EMBL/GenBank/DDBJ whole genome shotgun (WGS) entry which is preliminary data.</text>
</comment>
<evidence type="ECO:0000313" key="1">
    <source>
        <dbReference type="EMBL" id="GFD08909.1"/>
    </source>
</evidence>
<organism evidence="1">
    <name type="scientific">Tanacetum cinerariifolium</name>
    <name type="common">Dalmatian daisy</name>
    <name type="synonym">Chrysanthemum cinerariifolium</name>
    <dbReference type="NCBI Taxonomy" id="118510"/>
    <lineage>
        <taxon>Eukaryota</taxon>
        <taxon>Viridiplantae</taxon>
        <taxon>Streptophyta</taxon>
        <taxon>Embryophyta</taxon>
        <taxon>Tracheophyta</taxon>
        <taxon>Spermatophyta</taxon>
        <taxon>Magnoliopsida</taxon>
        <taxon>eudicotyledons</taxon>
        <taxon>Gunneridae</taxon>
        <taxon>Pentapetalae</taxon>
        <taxon>asterids</taxon>
        <taxon>campanulids</taxon>
        <taxon>Asterales</taxon>
        <taxon>Asteraceae</taxon>
        <taxon>Asteroideae</taxon>
        <taxon>Anthemideae</taxon>
        <taxon>Anthemidinae</taxon>
        <taxon>Tanacetum</taxon>
    </lineage>
</organism>
<reference evidence="1" key="1">
    <citation type="journal article" date="2019" name="Sci. Rep.">
        <title>Draft genome of Tanacetum cinerariifolium, the natural source of mosquito coil.</title>
        <authorList>
            <person name="Yamashiro T."/>
            <person name="Shiraishi A."/>
            <person name="Satake H."/>
            <person name="Nakayama K."/>
        </authorList>
    </citation>
    <scope>NUCLEOTIDE SEQUENCE</scope>
</reference>
<dbReference type="EMBL" id="BKCJ011241709">
    <property type="protein sequence ID" value="GFD08909.1"/>
    <property type="molecule type" value="Genomic_DNA"/>
</dbReference>
<name>A0A699THX7_TANCI</name>
<gene>
    <name evidence="1" type="ORF">Tci_880878</name>
</gene>
<dbReference type="AlphaFoldDB" id="A0A699THX7"/>